<feature type="region of interest" description="Disordered" evidence="1">
    <location>
        <begin position="1"/>
        <end position="22"/>
    </location>
</feature>
<gene>
    <name evidence="2" type="ORF">BJ878DRAFT_391290</name>
</gene>
<reference evidence="2" key="1">
    <citation type="journal article" date="2021" name="IMA Fungus">
        <title>Genomic characterization of three marine fungi, including Emericellopsis atlantica sp. nov. with signatures of a generalist lifestyle and marine biomass degradation.</title>
        <authorList>
            <person name="Hagestad O.C."/>
            <person name="Hou L."/>
            <person name="Andersen J.H."/>
            <person name="Hansen E.H."/>
            <person name="Altermark B."/>
            <person name="Li C."/>
            <person name="Kuhnert E."/>
            <person name="Cox R.J."/>
            <person name="Crous P.W."/>
            <person name="Spatafora J.W."/>
            <person name="Lail K."/>
            <person name="Amirebrahimi M."/>
            <person name="Lipzen A."/>
            <person name="Pangilinan J."/>
            <person name="Andreopoulos W."/>
            <person name="Hayes R.D."/>
            <person name="Ng V."/>
            <person name="Grigoriev I.V."/>
            <person name="Jackson S.A."/>
            <person name="Sutton T.D.S."/>
            <person name="Dobson A.D.W."/>
            <person name="Rama T."/>
        </authorList>
    </citation>
    <scope>NUCLEOTIDE SEQUENCE</scope>
    <source>
        <strain evidence="2">TRa3180A</strain>
    </source>
</reference>
<sequence length="76" mass="8826">KPSQLRIPPSPTSPRTPLHPPARLHLRPMLTSPHEHSLLEASPSSPYHWVWRCHICHTVYRLGVTRRCLEDGHFFC</sequence>
<dbReference type="EMBL" id="MU254127">
    <property type="protein sequence ID" value="KAG9241991.1"/>
    <property type="molecule type" value="Genomic_DNA"/>
</dbReference>
<feature type="non-terminal residue" evidence="2">
    <location>
        <position position="1"/>
    </location>
</feature>
<name>A0A9P7YYG2_9HELO</name>
<keyword evidence="3" id="KW-1185">Reference proteome</keyword>
<dbReference type="AlphaFoldDB" id="A0A9P7YYG2"/>
<accession>A0A9P7YYG2</accession>
<organism evidence="2 3">
    <name type="scientific">Calycina marina</name>
    <dbReference type="NCBI Taxonomy" id="1763456"/>
    <lineage>
        <taxon>Eukaryota</taxon>
        <taxon>Fungi</taxon>
        <taxon>Dikarya</taxon>
        <taxon>Ascomycota</taxon>
        <taxon>Pezizomycotina</taxon>
        <taxon>Leotiomycetes</taxon>
        <taxon>Helotiales</taxon>
        <taxon>Pezizellaceae</taxon>
        <taxon>Calycina</taxon>
    </lineage>
</organism>
<dbReference type="OrthoDB" id="5396104at2759"/>
<proteinExistence type="predicted"/>
<comment type="caution">
    <text evidence="2">The sequence shown here is derived from an EMBL/GenBank/DDBJ whole genome shotgun (WGS) entry which is preliminary data.</text>
</comment>
<feature type="non-terminal residue" evidence="2">
    <location>
        <position position="76"/>
    </location>
</feature>
<dbReference type="Proteomes" id="UP000887226">
    <property type="component" value="Unassembled WGS sequence"/>
</dbReference>
<protein>
    <submittedName>
        <fullName evidence="2">Uncharacterized protein</fullName>
    </submittedName>
</protein>
<evidence type="ECO:0000313" key="3">
    <source>
        <dbReference type="Proteomes" id="UP000887226"/>
    </source>
</evidence>
<evidence type="ECO:0000313" key="2">
    <source>
        <dbReference type="EMBL" id="KAG9241991.1"/>
    </source>
</evidence>
<evidence type="ECO:0000256" key="1">
    <source>
        <dbReference type="SAM" id="MobiDB-lite"/>
    </source>
</evidence>
<feature type="compositionally biased region" description="Pro residues" evidence="1">
    <location>
        <begin position="8"/>
        <end position="20"/>
    </location>
</feature>